<accession>A0ABS6XWB4</accession>
<organism evidence="2 3">
    <name type="scientific">Flavobacterium taihuense</name>
    <dbReference type="NCBI Taxonomy" id="2857508"/>
    <lineage>
        <taxon>Bacteria</taxon>
        <taxon>Pseudomonadati</taxon>
        <taxon>Bacteroidota</taxon>
        <taxon>Flavobacteriia</taxon>
        <taxon>Flavobacteriales</taxon>
        <taxon>Flavobacteriaceae</taxon>
        <taxon>Flavobacterium</taxon>
    </lineage>
</organism>
<dbReference type="RefSeq" id="WP_219316715.1">
    <property type="nucleotide sequence ID" value="NZ_JAHWYN010000005.1"/>
</dbReference>
<protein>
    <recommendedName>
        <fullName evidence="4">Yip1 domain-containing protein</fullName>
    </recommendedName>
</protein>
<keyword evidence="3" id="KW-1185">Reference proteome</keyword>
<dbReference type="Proteomes" id="UP000812031">
    <property type="component" value="Unassembled WGS sequence"/>
</dbReference>
<name>A0ABS6XWB4_9FLAO</name>
<feature type="transmembrane region" description="Helical" evidence="1">
    <location>
        <begin position="164"/>
        <end position="182"/>
    </location>
</feature>
<evidence type="ECO:0000256" key="1">
    <source>
        <dbReference type="SAM" id="Phobius"/>
    </source>
</evidence>
<proteinExistence type="predicted"/>
<dbReference type="EMBL" id="JAHWYN010000005">
    <property type="protein sequence ID" value="MBW4360199.1"/>
    <property type="molecule type" value="Genomic_DNA"/>
</dbReference>
<keyword evidence="1" id="KW-0812">Transmembrane</keyword>
<feature type="transmembrane region" description="Helical" evidence="1">
    <location>
        <begin position="87"/>
        <end position="110"/>
    </location>
</feature>
<evidence type="ECO:0000313" key="3">
    <source>
        <dbReference type="Proteomes" id="UP000812031"/>
    </source>
</evidence>
<sequence length="185" mass="21323">MQNERKELTIVLVGYILLLLVDGIIRNYMISKILPESYQSISNVINGFSLFFSTIFMFIVVLLSMTFTFLYIALFKDDFGYSFLIRAWVNLLAVDIIFGIAKFSLLWILLDDELSDLVLNDSVSLALSRLPYTIVCSHIDIITVYISIVVFSISLYLSNKRNRLHSIILSSLLLSMMLLLYYKFI</sequence>
<evidence type="ECO:0000313" key="2">
    <source>
        <dbReference type="EMBL" id="MBW4360199.1"/>
    </source>
</evidence>
<feature type="transmembrane region" description="Helical" evidence="1">
    <location>
        <begin position="12"/>
        <end position="30"/>
    </location>
</feature>
<feature type="transmembrane region" description="Helical" evidence="1">
    <location>
        <begin position="130"/>
        <end position="157"/>
    </location>
</feature>
<evidence type="ECO:0008006" key="4">
    <source>
        <dbReference type="Google" id="ProtNLM"/>
    </source>
</evidence>
<comment type="caution">
    <text evidence="2">The sequence shown here is derived from an EMBL/GenBank/DDBJ whole genome shotgun (WGS) entry which is preliminary data.</text>
</comment>
<reference evidence="2 3" key="1">
    <citation type="submission" date="2021-07" db="EMBL/GenBank/DDBJ databases">
        <title>Flavobacterium sp. nov. isolated from sediment on the Taihu Lake.</title>
        <authorList>
            <person name="Qu J.-H."/>
        </authorList>
    </citation>
    <scope>NUCLEOTIDE SEQUENCE [LARGE SCALE GENOMIC DNA]</scope>
    <source>
        <strain evidence="2 3">NAS39</strain>
    </source>
</reference>
<gene>
    <name evidence="2" type="ORF">KZH69_06850</name>
</gene>
<keyword evidence="1" id="KW-1133">Transmembrane helix</keyword>
<feature type="transmembrane region" description="Helical" evidence="1">
    <location>
        <begin position="50"/>
        <end position="75"/>
    </location>
</feature>
<keyword evidence="1" id="KW-0472">Membrane</keyword>